<dbReference type="EMBL" id="MU004232">
    <property type="protein sequence ID" value="KAF2671691.1"/>
    <property type="molecule type" value="Genomic_DNA"/>
</dbReference>
<dbReference type="GO" id="GO:0000932">
    <property type="term" value="C:P-body"/>
    <property type="evidence" value="ECO:0007669"/>
    <property type="project" value="UniProtKB-SubCell"/>
</dbReference>
<evidence type="ECO:0000256" key="4">
    <source>
        <dbReference type="ARBA" id="ARBA00022490"/>
    </source>
</evidence>
<reference evidence="9" key="1">
    <citation type="journal article" date="2020" name="Stud. Mycol.">
        <title>101 Dothideomycetes genomes: a test case for predicting lifestyles and emergence of pathogens.</title>
        <authorList>
            <person name="Haridas S."/>
            <person name="Albert R."/>
            <person name="Binder M."/>
            <person name="Bloem J."/>
            <person name="Labutti K."/>
            <person name="Salamov A."/>
            <person name="Andreopoulos B."/>
            <person name="Baker S."/>
            <person name="Barry K."/>
            <person name="Bills G."/>
            <person name="Bluhm B."/>
            <person name="Cannon C."/>
            <person name="Castanera R."/>
            <person name="Culley D."/>
            <person name="Daum C."/>
            <person name="Ezra D."/>
            <person name="Gonzalez J."/>
            <person name="Henrissat B."/>
            <person name="Kuo A."/>
            <person name="Liang C."/>
            <person name="Lipzen A."/>
            <person name="Lutzoni F."/>
            <person name="Magnuson J."/>
            <person name="Mondo S."/>
            <person name="Nolan M."/>
            <person name="Ohm R."/>
            <person name="Pangilinan J."/>
            <person name="Park H.-J."/>
            <person name="Ramirez L."/>
            <person name="Alfaro M."/>
            <person name="Sun H."/>
            <person name="Tritt A."/>
            <person name="Yoshinaga Y."/>
            <person name="Zwiers L.-H."/>
            <person name="Turgeon B."/>
            <person name="Goodwin S."/>
            <person name="Spatafora J."/>
            <person name="Crous P."/>
            <person name="Grigoriev I."/>
        </authorList>
    </citation>
    <scope>NUCLEOTIDE SEQUENCE</scope>
    <source>
        <strain evidence="9">CBS 115976</strain>
    </source>
</reference>
<feature type="region of interest" description="Disordered" evidence="7">
    <location>
        <begin position="529"/>
        <end position="549"/>
    </location>
</feature>
<evidence type="ECO:0000256" key="2">
    <source>
        <dbReference type="ARBA" id="ARBA00004201"/>
    </source>
</evidence>
<comment type="similarity">
    <text evidence="3">Belongs to the PAT1 family.</text>
</comment>
<evidence type="ECO:0000259" key="8">
    <source>
        <dbReference type="Pfam" id="PF09770"/>
    </source>
</evidence>
<dbReference type="PANTHER" id="PTHR21551">
    <property type="entry name" value="TOPOISOMERASE II-ASSOCIATED PROTEIN PAT1"/>
    <property type="match status" value="1"/>
</dbReference>
<evidence type="ECO:0000313" key="9">
    <source>
        <dbReference type="EMBL" id="KAF2671691.1"/>
    </source>
</evidence>
<dbReference type="InterPro" id="IPR039900">
    <property type="entry name" value="Pat1-like"/>
</dbReference>
<feature type="compositionally biased region" description="Low complexity" evidence="7">
    <location>
        <begin position="229"/>
        <end position="294"/>
    </location>
</feature>
<dbReference type="InterPro" id="IPR019167">
    <property type="entry name" value="PAT1_dom"/>
</dbReference>
<evidence type="ECO:0000313" key="10">
    <source>
        <dbReference type="Proteomes" id="UP000799302"/>
    </source>
</evidence>
<protein>
    <recommendedName>
        <fullName evidence="8">mRNA decay factor PAT1 domain-containing protein</fullName>
    </recommendedName>
</protein>
<evidence type="ECO:0000256" key="6">
    <source>
        <dbReference type="ARBA" id="ARBA00023242"/>
    </source>
</evidence>
<dbReference type="GO" id="GO:0033962">
    <property type="term" value="P:P-body assembly"/>
    <property type="evidence" value="ECO:0007669"/>
    <property type="project" value="TreeGrafter"/>
</dbReference>
<organism evidence="9 10">
    <name type="scientific">Microthyrium microscopicum</name>
    <dbReference type="NCBI Taxonomy" id="703497"/>
    <lineage>
        <taxon>Eukaryota</taxon>
        <taxon>Fungi</taxon>
        <taxon>Dikarya</taxon>
        <taxon>Ascomycota</taxon>
        <taxon>Pezizomycotina</taxon>
        <taxon>Dothideomycetes</taxon>
        <taxon>Dothideomycetes incertae sedis</taxon>
        <taxon>Microthyriales</taxon>
        <taxon>Microthyriaceae</taxon>
        <taxon>Microthyrium</taxon>
    </lineage>
</organism>
<accession>A0A6A6UJI1</accession>
<dbReference type="PANTHER" id="PTHR21551:SF0">
    <property type="entry name" value="PROTEIN ASSOCIATED WITH TOPO II RELATED-1, ISOFORM A"/>
    <property type="match status" value="1"/>
</dbReference>
<feature type="compositionally biased region" description="Basic residues" evidence="7">
    <location>
        <begin position="217"/>
        <end position="228"/>
    </location>
</feature>
<keyword evidence="5" id="KW-0694">RNA-binding</keyword>
<feature type="domain" description="mRNA decay factor PAT1" evidence="8">
    <location>
        <begin position="1"/>
        <end position="851"/>
    </location>
</feature>
<dbReference type="Proteomes" id="UP000799302">
    <property type="component" value="Unassembled WGS sequence"/>
</dbReference>
<name>A0A6A6UJI1_9PEZI</name>
<feature type="compositionally biased region" description="Low complexity" evidence="7">
    <location>
        <begin position="305"/>
        <end position="319"/>
    </location>
</feature>
<comment type="subcellular location">
    <subcellularLocation>
        <location evidence="2">Cytoplasm</location>
        <location evidence="2">P-body</location>
    </subcellularLocation>
    <subcellularLocation>
        <location evidence="1">Nucleus</location>
    </subcellularLocation>
</comment>
<sequence>MSFFGFDSRLPRDRGHQTSAPGFGATQDAFDGLQSARAADNDEILNFDDTYEGLGGRLDDAADDLNDDTFGDEGPVTQKNVGRDFDFSGQTGNVAQAFEEERMRWAAQHAPSRVSPVKKAAAPRHGYRPIQELEVDADLWGIAKKEPEPAAQPPPAAARKAMTLEEVEAMMQAQSKPKAPQQAAQQQYGEPSMQQGSYPIPTNPQEYQQQPFMQHQGQHHQHQGHHQQHQSQHQQQQQWPAHPQILQRPPGQPQQQQQQQQQPPQPSQPTGQNRPPQILQRQRQPESSPQQQQQIPTGPKHHGRQQQQQQSAHQQAPRQILQNPNRLSGPGQPISHQQFQPGHGRGPSGPIISHPSQILQLSDEDRAAYLQEEARRAKRNHKIHLLSKHNGLMTPQDKNFITRIQLQQLVTATGSVDSEGPEGLLSEDFYYQVYSQIRGAPRQNPHQPANQFAQTYLFQTGGRYGQNRRHPRGGENHMQRMEQQVQRAVEAAKAKPKNKQLVIEGSLGKISFSNAKTPKPLLNIKRLDSDQSVHVRRPSRHHDPTEERRSALKNIEKVYGALMETEDHARLRPLEESEMFDLWAAKTQQLNDKLWASLKAYEPIVENHATLHPFIAILSHAKGKKAIPRVFRHLSNEQRTVVLTVILVHLDTLDVVHNALSSPIPAKVKEDIELFVNAVIPPLFSHLNDSPLVITSGLLGLIVSRCDIKAVTRTKIGLQLLTMLVARAELLREAAVNGTGEPGSGPNEFAQYTSVYNDFFNALEPLLMQIWPRDASGREASPLASEDVYVWQFLAAMGATASAEQQQRLVLGVKDRVMSSVGAARTLPAGEQERRLGEVNLFMRALGLDVELLA</sequence>
<feature type="region of interest" description="Disordered" evidence="7">
    <location>
        <begin position="1"/>
        <end position="24"/>
    </location>
</feature>
<keyword evidence="4" id="KW-0963">Cytoplasm</keyword>
<feature type="compositionally biased region" description="Polar residues" evidence="7">
    <location>
        <begin position="188"/>
        <end position="197"/>
    </location>
</feature>
<dbReference type="GO" id="GO:0000290">
    <property type="term" value="P:deadenylation-dependent decapping of nuclear-transcribed mRNA"/>
    <property type="evidence" value="ECO:0007669"/>
    <property type="project" value="InterPro"/>
</dbReference>
<feature type="region of interest" description="Disordered" evidence="7">
    <location>
        <begin position="170"/>
        <end position="355"/>
    </location>
</feature>
<evidence type="ECO:0000256" key="1">
    <source>
        <dbReference type="ARBA" id="ARBA00004123"/>
    </source>
</evidence>
<dbReference type="GO" id="GO:0005634">
    <property type="term" value="C:nucleus"/>
    <property type="evidence" value="ECO:0007669"/>
    <property type="project" value="UniProtKB-SubCell"/>
</dbReference>
<evidence type="ECO:0000256" key="7">
    <source>
        <dbReference type="SAM" id="MobiDB-lite"/>
    </source>
</evidence>
<keyword evidence="6" id="KW-0539">Nucleus</keyword>
<dbReference type="Pfam" id="PF09770">
    <property type="entry name" value="PAT1"/>
    <property type="match status" value="1"/>
</dbReference>
<proteinExistence type="inferred from homology"/>
<dbReference type="GO" id="GO:0003723">
    <property type="term" value="F:RNA binding"/>
    <property type="evidence" value="ECO:0007669"/>
    <property type="project" value="UniProtKB-KW"/>
</dbReference>
<evidence type="ECO:0000256" key="5">
    <source>
        <dbReference type="ARBA" id="ARBA00022884"/>
    </source>
</evidence>
<keyword evidence="10" id="KW-1185">Reference proteome</keyword>
<dbReference type="OrthoDB" id="74835at2759"/>
<feature type="compositionally biased region" description="Low complexity" evidence="7">
    <location>
        <begin position="172"/>
        <end position="187"/>
    </location>
</feature>
<evidence type="ECO:0000256" key="3">
    <source>
        <dbReference type="ARBA" id="ARBA00009138"/>
    </source>
</evidence>
<gene>
    <name evidence="9" type="ORF">BT63DRAFT_431836</name>
</gene>
<dbReference type="AlphaFoldDB" id="A0A6A6UJI1"/>